<evidence type="ECO:0000259" key="9">
    <source>
        <dbReference type="Pfam" id="PF13457"/>
    </source>
</evidence>
<dbReference type="Pfam" id="PF13457">
    <property type="entry name" value="GW"/>
    <property type="match status" value="2"/>
</dbReference>
<name>A0ABS3H5Y6_9ENTE</name>
<reference evidence="10 11" key="1">
    <citation type="submission" date="2021-03" db="EMBL/GenBank/DDBJ databases">
        <title>Enterococcal diversity collection.</title>
        <authorList>
            <person name="Gilmore M.S."/>
            <person name="Schwartzman J."/>
            <person name="Van Tyne D."/>
            <person name="Martin M."/>
            <person name="Earl A.M."/>
            <person name="Manson A.L."/>
            <person name="Straub T."/>
            <person name="Salamzade R."/>
            <person name="Saavedra J."/>
            <person name="Lebreton F."/>
            <person name="Prichula J."/>
            <person name="Schaufler K."/>
            <person name="Gaca A."/>
            <person name="Sgardioli B."/>
            <person name="Wagenaar J."/>
            <person name="Strong T."/>
        </authorList>
    </citation>
    <scope>NUCLEOTIDE SEQUENCE [LARGE SCALE GENOMIC DNA]</scope>
    <source>
        <strain evidence="10 11">MJM12</strain>
    </source>
</reference>
<dbReference type="Pfam" id="PF04464">
    <property type="entry name" value="Glyphos_transf"/>
    <property type="match status" value="1"/>
</dbReference>
<keyword evidence="3" id="KW-1003">Cell membrane</keyword>
<dbReference type="Gene3D" id="3.40.50.12580">
    <property type="match status" value="1"/>
</dbReference>
<feature type="domain" description="GW" evidence="9">
    <location>
        <begin position="652"/>
        <end position="717"/>
    </location>
</feature>
<feature type="domain" description="Glycosyl transferase family 1" evidence="8">
    <location>
        <begin position="926"/>
        <end position="1083"/>
    </location>
</feature>
<feature type="domain" description="GW" evidence="9">
    <location>
        <begin position="736"/>
        <end position="797"/>
    </location>
</feature>
<dbReference type="Gene3D" id="3.40.50.11820">
    <property type="match status" value="1"/>
</dbReference>
<keyword evidence="6" id="KW-0777">Teichoic acid biosynthesis</keyword>
<sequence>MSLKSFVKQTVIDFARISFSKRTRIQTLYAKYYQSPIVKNTILYEVRDGGSIVDSPLALFNFLIGDSRFESYHHIWVINDKDNPKAKYFKDQFPNRVSIVERNSKEYLRWLATAHYLVNNATFQGFFSKREEQVYINTWHGTPLKLMGFDIPGDLSHSHNVLRNFLMTDYILSPNSHTSHIFSQSYRLAGIYEGKILEGGYPRIDATLQNDRKVIFAELATNNLFLDVNLPTILYTPTWKGTSITEPNNDQEQIIQESLLLKNKLAGKYNFLLKVHPYLYQSLKNNPKIKDMLVPDFIDANALMAGVDLLITDYSSIFFDFLVTDRPIIFYAWDRDLYQNQRGMYLSEDTLPGPIVENIDELLLTIENLSEVSKKYQSKYNAFKIKFVPYDDGNTTEKYVNRIFFNQSQKEIKEISLTDRKKKLLIYPGRLKKNGITSSFMNLLKNIDYKKYDVSILLGKGLSNEEENVINNIPKQARLLFIPNGKLYKRSDYFRENVFKSFGKFKFLRNIYPKFSYYQDSRRIVGGVFFDAAIDFSGYSFYWARIICNMPATKKIIYQHNDLLSESEKVIDGKKVHKNNLAGVFLLYRYFDRILSVSEETMEVNRIKLAKYVKATQLGYANNLLDIDKLLNLNQTDTNDDKISENSLNFKRYTAKIKESGNYLIAKNLNNLTQNRFEKLKIFGDSRVYVVATILLNKKRYAKITVNGIYVGWIDLDLLSIKVTFEVKFKSVYQLVTISKSLDGFIYSSPAENSKKVSPLSYLDKTYVGVNRIAITEAGNYSLIQTYDGEVGWVEQKFVTNIHDMRKFSFLRNYLIRKNKIQISQEFDEKFRNGVLIGQPAVVLSDDEKKIPNVPVDIDLTNYVGHTLTITKRIVIQEKELFLTNFNSLMLWVSSDAVKLIKDVSVCSKKRNEENLQDISGNAIDNINPNNFNMITMGRFSPEKNQLNLIRAFKYLTKEHENIKLFILGEGDLKNDIQNLIRELDLQNAVYLLGHRKDPFSIMKKCDLFILPSIYEGQPMVLLEALTLGMNVIATDIPANRSVLQNKYGGYIHGTNVQSLEEGIEAYLKDKVSYAKFNAQAYNYDAIVMFYENLK</sequence>
<evidence type="ECO:0000256" key="5">
    <source>
        <dbReference type="ARBA" id="ARBA00022729"/>
    </source>
</evidence>
<comment type="caution">
    <text evidence="10">The sequence shown here is derived from an EMBL/GenBank/DDBJ whole genome shotgun (WGS) entry which is preliminary data.</text>
</comment>
<dbReference type="Gene3D" id="2.30.30.170">
    <property type="match status" value="1"/>
</dbReference>
<dbReference type="InterPro" id="IPR051612">
    <property type="entry name" value="Teichoic_Acid_Biosynth"/>
</dbReference>
<dbReference type="InterPro" id="IPR043148">
    <property type="entry name" value="TagF_C"/>
</dbReference>
<dbReference type="Pfam" id="PF00534">
    <property type="entry name" value="Glycos_transf_1"/>
    <property type="match status" value="1"/>
</dbReference>
<dbReference type="InterPro" id="IPR038200">
    <property type="entry name" value="GW_dom_sf"/>
</dbReference>
<comment type="subcellular location">
    <subcellularLocation>
        <location evidence="1">Cell membrane</location>
        <topology evidence="1">Peripheral membrane protein</topology>
    </subcellularLocation>
</comment>
<evidence type="ECO:0000256" key="6">
    <source>
        <dbReference type="ARBA" id="ARBA00022944"/>
    </source>
</evidence>
<dbReference type="Proteomes" id="UP000664256">
    <property type="component" value="Unassembled WGS sequence"/>
</dbReference>
<dbReference type="RefSeq" id="WP_206903075.1">
    <property type="nucleotide sequence ID" value="NZ_JAFLVT010000007.1"/>
</dbReference>
<dbReference type="InterPro" id="IPR001296">
    <property type="entry name" value="Glyco_trans_1"/>
</dbReference>
<keyword evidence="7" id="KW-0472">Membrane</keyword>
<dbReference type="PANTHER" id="PTHR37316">
    <property type="entry name" value="TEICHOIC ACID GLYCEROL-PHOSPHATE PRIMASE"/>
    <property type="match status" value="1"/>
</dbReference>
<dbReference type="SUPFAM" id="SSF53756">
    <property type="entry name" value="UDP-Glycosyltransferase/glycogen phosphorylase"/>
    <property type="match status" value="2"/>
</dbReference>
<dbReference type="EMBL" id="JAFLVT010000007">
    <property type="protein sequence ID" value="MBO0448869.1"/>
    <property type="molecule type" value="Genomic_DNA"/>
</dbReference>
<evidence type="ECO:0000256" key="2">
    <source>
        <dbReference type="ARBA" id="ARBA00010488"/>
    </source>
</evidence>
<evidence type="ECO:0000259" key="8">
    <source>
        <dbReference type="Pfam" id="PF00534"/>
    </source>
</evidence>
<dbReference type="InterPro" id="IPR007554">
    <property type="entry name" value="Glycerophosphate_synth"/>
</dbReference>
<organism evidence="10 11">
    <name type="scientific">Candidatus Enterococcus myersii</name>
    <dbReference type="NCBI Taxonomy" id="2815322"/>
    <lineage>
        <taxon>Bacteria</taxon>
        <taxon>Bacillati</taxon>
        <taxon>Bacillota</taxon>
        <taxon>Bacilli</taxon>
        <taxon>Lactobacillales</taxon>
        <taxon>Enterococcaceae</taxon>
        <taxon>Enterococcus</taxon>
    </lineage>
</organism>
<evidence type="ECO:0000256" key="4">
    <source>
        <dbReference type="ARBA" id="ARBA00022679"/>
    </source>
</evidence>
<evidence type="ECO:0000313" key="11">
    <source>
        <dbReference type="Proteomes" id="UP000664256"/>
    </source>
</evidence>
<dbReference type="Gene3D" id="3.40.50.2000">
    <property type="entry name" value="Glycogen Phosphorylase B"/>
    <property type="match status" value="1"/>
</dbReference>
<dbReference type="SUPFAM" id="SSF82057">
    <property type="entry name" value="Prokaryotic SH3-related domain"/>
    <property type="match status" value="1"/>
</dbReference>
<evidence type="ECO:0000256" key="3">
    <source>
        <dbReference type="ARBA" id="ARBA00022475"/>
    </source>
</evidence>
<protein>
    <submittedName>
        <fullName evidence="10">CDP-glycerol glycerophosphotransferase family protein</fullName>
    </submittedName>
</protein>
<proteinExistence type="inferred from homology"/>
<dbReference type="PANTHER" id="PTHR37316:SF3">
    <property type="entry name" value="TEICHOIC ACID GLYCEROL-PHOSPHATE TRANSFERASE"/>
    <property type="match status" value="1"/>
</dbReference>
<gene>
    <name evidence="10" type="ORF">JZO76_04895</name>
</gene>
<evidence type="ECO:0000313" key="10">
    <source>
        <dbReference type="EMBL" id="MBO0448869.1"/>
    </source>
</evidence>
<comment type="similarity">
    <text evidence="2">Belongs to the CDP-glycerol glycerophosphotransferase family.</text>
</comment>
<accession>A0ABS3H5Y6</accession>
<dbReference type="InterPro" id="IPR025987">
    <property type="entry name" value="GW_dom"/>
</dbReference>
<keyword evidence="5" id="KW-0732">Signal</keyword>
<keyword evidence="4" id="KW-0808">Transferase</keyword>
<dbReference type="CDD" id="cd03811">
    <property type="entry name" value="GT4_GT28_WabH-like"/>
    <property type="match status" value="1"/>
</dbReference>
<evidence type="ECO:0000256" key="1">
    <source>
        <dbReference type="ARBA" id="ARBA00004202"/>
    </source>
</evidence>
<dbReference type="InterPro" id="IPR043149">
    <property type="entry name" value="TagF_N"/>
</dbReference>
<keyword evidence="11" id="KW-1185">Reference proteome</keyword>
<evidence type="ECO:0000256" key="7">
    <source>
        <dbReference type="ARBA" id="ARBA00023136"/>
    </source>
</evidence>